<evidence type="ECO:0000313" key="2">
    <source>
        <dbReference type="EMBL" id="CAJ0572416.1"/>
    </source>
</evidence>
<dbReference type="Pfam" id="PF17807">
    <property type="entry name" value="zf-UBP_var"/>
    <property type="match status" value="1"/>
</dbReference>
<evidence type="ECO:0000259" key="1">
    <source>
        <dbReference type="Pfam" id="PF17807"/>
    </source>
</evidence>
<dbReference type="Gene3D" id="3.30.40.10">
    <property type="entry name" value="Zinc/RING finger domain, C3HC4 (zinc finger)"/>
    <property type="match status" value="1"/>
</dbReference>
<evidence type="ECO:0000313" key="4">
    <source>
        <dbReference type="Proteomes" id="UP001177023"/>
    </source>
</evidence>
<comment type="caution">
    <text evidence="2">The sequence shown here is derived from an EMBL/GenBank/DDBJ whole genome shotgun (WGS) entry which is preliminary data.</text>
</comment>
<keyword evidence="4" id="KW-1185">Reference proteome</keyword>
<gene>
    <name evidence="2" type="ORF">MSPICULIGERA_LOCUS10804</name>
    <name evidence="3" type="ORF">MSPICULIGERA_LOCUS12192</name>
</gene>
<reference evidence="2" key="1">
    <citation type="submission" date="2023-06" db="EMBL/GenBank/DDBJ databases">
        <authorList>
            <person name="Delattre M."/>
        </authorList>
    </citation>
    <scope>NUCLEOTIDE SEQUENCE</scope>
    <source>
        <strain evidence="2">AF72</strain>
    </source>
</reference>
<dbReference type="EMBL" id="CATQJA010002624">
    <property type="protein sequence ID" value="CAJ0573846.1"/>
    <property type="molecule type" value="Genomic_DNA"/>
</dbReference>
<dbReference type="InterPro" id="IPR013083">
    <property type="entry name" value="Znf_RING/FYVE/PHD"/>
</dbReference>
<protein>
    <recommendedName>
        <fullName evidence="1">Ubiquitinyl hydrolase variant UBP zinc finger domain-containing protein</fullName>
    </recommendedName>
</protein>
<feature type="non-terminal residue" evidence="2">
    <location>
        <position position="1"/>
    </location>
</feature>
<organism evidence="2 4">
    <name type="scientific">Mesorhabditis spiculigera</name>
    <dbReference type="NCBI Taxonomy" id="96644"/>
    <lineage>
        <taxon>Eukaryota</taxon>
        <taxon>Metazoa</taxon>
        <taxon>Ecdysozoa</taxon>
        <taxon>Nematoda</taxon>
        <taxon>Chromadorea</taxon>
        <taxon>Rhabditida</taxon>
        <taxon>Rhabditina</taxon>
        <taxon>Rhabditomorpha</taxon>
        <taxon>Rhabditoidea</taxon>
        <taxon>Rhabditidae</taxon>
        <taxon>Mesorhabditinae</taxon>
        <taxon>Mesorhabditis</taxon>
    </lineage>
</organism>
<feature type="domain" description="Ubiquitinyl hydrolase variant UBP zinc finger" evidence="1">
    <location>
        <begin position="25"/>
        <end position="84"/>
    </location>
</feature>
<evidence type="ECO:0000313" key="3">
    <source>
        <dbReference type="EMBL" id="CAJ0573846.1"/>
    </source>
</evidence>
<proteinExistence type="predicted"/>
<sequence length="111" mass="12427">MADVEVEAPLNFDALQGLTTDAYNQPTKDTKIFKDECMYCFNTPYFEGGLYVCLKTYCAFCPCHIADYAARTRSTAFVQVLSKKVPLEQHNEPEQKISRLAVGVEGGFGEK</sequence>
<dbReference type="AlphaFoldDB" id="A0AA36CNL1"/>
<dbReference type="InterPro" id="IPR041432">
    <property type="entry name" value="UBP13_Znf-UBP_var"/>
</dbReference>
<accession>A0AA36CNL1</accession>
<dbReference type="Proteomes" id="UP001177023">
    <property type="component" value="Unassembled WGS sequence"/>
</dbReference>
<dbReference type="EMBL" id="CATQJA010002597">
    <property type="protein sequence ID" value="CAJ0572416.1"/>
    <property type="molecule type" value="Genomic_DNA"/>
</dbReference>
<name>A0AA36CNL1_9BILA</name>